<dbReference type="AlphaFoldDB" id="A0A1W2TN17"/>
<organism evidence="2">
    <name type="scientific">Rosellinia necatrix</name>
    <name type="common">White root-rot fungus</name>
    <dbReference type="NCBI Taxonomy" id="77044"/>
    <lineage>
        <taxon>Eukaryota</taxon>
        <taxon>Fungi</taxon>
        <taxon>Dikarya</taxon>
        <taxon>Ascomycota</taxon>
        <taxon>Pezizomycotina</taxon>
        <taxon>Sordariomycetes</taxon>
        <taxon>Xylariomycetidae</taxon>
        <taxon>Xylariales</taxon>
        <taxon>Xylariaceae</taxon>
        <taxon>Rosellinia</taxon>
    </lineage>
</organism>
<dbReference type="PANTHER" id="PTHR34598">
    <property type="entry name" value="BLL6449 PROTEIN"/>
    <property type="match status" value="1"/>
</dbReference>
<sequence length="286" mass="32958">MAIDQVTRLRHIVWDDAFRKSKPTHYNLEPPKGVPNMNFSLDLAPEQRIADMRGVSEPFELDQHGFTWRKHPLPPISWDKESIEKIYLPLAEELIREAVPGATKVVSFDYRLRSTGDYVDPAAELAFKNFTEWIAPFERVHVDQTPARAKERVIEQMGEESEYLLTHRWSCINLWRPIRNPVLDCPLAMCDAGSVGPDDLVATDNYRETFSGESYYMVHKPEHKWYYLSEQTRDEALLFKIHDSSDEVNAKCCPHTAFQIPGAVGTVPPRESIEVRFLIFTAPEVN</sequence>
<dbReference type="InterPro" id="IPR044053">
    <property type="entry name" value="AsaB-like"/>
</dbReference>
<dbReference type="NCBIfam" id="NF041278">
    <property type="entry name" value="CmcJ_NvfI_EfuI"/>
    <property type="match status" value="1"/>
</dbReference>
<evidence type="ECO:0000313" key="3">
    <source>
        <dbReference type="Proteomes" id="UP000054516"/>
    </source>
</evidence>
<dbReference type="EMBL" id="DF977481">
    <property type="protein sequence ID" value="GAP89750.1"/>
    <property type="molecule type" value="Genomic_DNA"/>
</dbReference>
<evidence type="ECO:0008006" key="4">
    <source>
        <dbReference type="Google" id="ProtNLM"/>
    </source>
</evidence>
<evidence type="ECO:0000256" key="1">
    <source>
        <dbReference type="ARBA" id="ARBA00023604"/>
    </source>
</evidence>
<gene>
    <name evidence="2" type="ORF">SAMD00023353_3600460</name>
</gene>
<dbReference type="Proteomes" id="UP000054516">
    <property type="component" value="Unassembled WGS sequence"/>
</dbReference>
<accession>A0A1W2TN17</accession>
<proteinExistence type="inferred from homology"/>
<keyword evidence="3" id="KW-1185">Reference proteome</keyword>
<dbReference type="STRING" id="77044.A0A1W2TN17"/>
<dbReference type="OrthoDB" id="412788at2759"/>
<reference evidence="2" key="1">
    <citation type="submission" date="2016-03" db="EMBL/GenBank/DDBJ databases">
        <title>Draft genome sequence of Rosellinia necatrix.</title>
        <authorList>
            <person name="Kanematsu S."/>
        </authorList>
    </citation>
    <scope>NUCLEOTIDE SEQUENCE [LARGE SCALE GENOMIC DNA]</scope>
    <source>
        <strain evidence="2">W97</strain>
    </source>
</reference>
<dbReference type="OMA" id="HCDQSPL"/>
<dbReference type="GO" id="GO:0016491">
    <property type="term" value="F:oxidoreductase activity"/>
    <property type="evidence" value="ECO:0007669"/>
    <property type="project" value="InterPro"/>
</dbReference>
<dbReference type="PANTHER" id="PTHR34598:SF3">
    <property type="entry name" value="OXIDOREDUCTASE AN1597"/>
    <property type="match status" value="1"/>
</dbReference>
<protein>
    <recommendedName>
        <fullName evidence="4">Methyltransferase</fullName>
    </recommendedName>
</protein>
<name>A0A1W2TN17_ROSNE</name>
<evidence type="ECO:0000313" key="2">
    <source>
        <dbReference type="EMBL" id="GAP89750.1"/>
    </source>
</evidence>
<comment type="similarity">
    <text evidence="1">Belongs to the asaB hydroxylase/desaturase family.</text>
</comment>